<dbReference type="STRING" id="1212545.SARL_06974"/>
<keyword evidence="14" id="KW-0961">Cell wall biogenesis/degradation</keyword>
<proteinExistence type="inferred from homology"/>
<protein>
    <recommendedName>
        <fullName evidence="8">Bifunctional autolysin</fullName>
        <ecNumber evidence="7">3.2.1.96</ecNumber>
        <ecNumber evidence="6">3.5.1.28</ecNumber>
    </recommendedName>
</protein>
<comment type="catalytic activity">
    <reaction evidence="1">
        <text>Hydrolyzes the link between N-acetylmuramoyl residues and L-amino acid residues in certain cell-wall glycopeptides.</text>
        <dbReference type="EC" id="3.5.1.28"/>
    </reaction>
</comment>
<evidence type="ECO:0000256" key="1">
    <source>
        <dbReference type="ARBA" id="ARBA00001561"/>
    </source>
</evidence>
<sequence length="1381" mass="152184">MQKKKFNYKAPSIIALTLAGTALTTHHAQASEKTQDQTTNKNILDDNSTVKQAEQTKSEVSNPTTNVSGTQAYKDPSVVEETQNEATSTYDAKLDELTNEDSAQNNEATTEQQVDNTDTANTDNDGSSANSAQSTDTQNDDQASAQDQNSSAEVRQQDDAASNTDSDAKYDVNAQADDQAKDNMTEKAQQDTATSEDSDAQVSAQDQDSSAEASQQDAATSNTDSDADAKYDVNAQADDQAKDNMTDKAQQDDATSDDNDAQVSAQDQNSSAEASQQDAAASDDSDAQTSAQDQNSSAEASQQDDITSTTGSDVKYDVNTQADEQAKDNTTDKAQQDKADNDATAQNETTNVSDVQAQNSDETSVTDGQSSEDLPQDDQTPVVTATQNRSVQDDTDKTTATNESVNNDVESNTLTTETANDDVENNTLTTEATNEQQVEPRTMRLESAPKMRSFAATSTSDDNNTTVKREAGDLPKYQPTVDSSVNDYIREQNFTAPNYESDIADYLPQYDYRNGAPEGIVLHDTANDNSTIEGEINYMKNNYNNAFVHAYVDGDRIIETANTDYLSWGGGPVANERYIQVELVHTHTPEDFARSMNNYADYAATNLRYYGLSPDSAEYDGQGTVWTHKAVSNYLGGTDHTDPHDYLARNNYSYDELYDLINEKYLIQTGQVADWGESGSSDSGDTSENDDNTNDTETPSTNDELTVNELTDKQGTVKENNNGVYTSVYDEKGVQKSYVNGTTYDLTKEAKLGDKSFYLIADQKSKDSIGWMQTGDITVKQDENTTTDKLTVSELENTRGTVKENNNGVYTSVYDKQGVQKSYVNGTTYDLTKKADYGDKSFYLITDQKSKDNLGWMQTGDIVIQQSATKEATTEATKETTPRTANTNTQNTATQTATKNVKQLGQFTTEKPEIKTSVNGNTALNSTKYANKTFTVGKQRTQGDNTYVLIQNNKDNTPIGWVNSKDINTRNLSQSAAKSGNYTVKPTNNGLYAVPWGSKAQKLDDLNNLQQNDFKASKSLHVDKDEYVYGIVNNKTGWIAANDLNAKHHPTATNEASNKDDNTNASDDAVESRYDYVIYNKDGYYYNDPYGKASGSLSDYNEGIFTSYKKLVIDGVTWYYGKLANGEMVWIKETDLRKELIKYYSTGQTLDEAALAQYNLKFKPQVQHTPGEWEDANLGEIKYAMDSSRIANDETQKYQFLRLDKSQNIDANRINELLDGKGILEGQGEAFSEAAKTYNINEVYLVSHALLETGNGTSELANGGDVVDDEVTTDGPNKYYNMFGIGAVDHDAVKQGFTRAKEEGWDTVKKAIVGGAKFIANSYINQGQNTLYKMRWNPENPGDHQYATDISWAEKNATRIKNFYDTMGEVGKYFDVNTYTK</sequence>
<feature type="region of interest" description="Disordered" evidence="16">
    <location>
        <begin position="674"/>
        <end position="722"/>
    </location>
</feature>
<feature type="compositionally biased region" description="Low complexity" evidence="16">
    <location>
        <begin position="882"/>
        <end position="892"/>
    </location>
</feature>
<feature type="compositionally biased region" description="Polar residues" evidence="16">
    <location>
        <begin position="80"/>
        <end position="90"/>
    </location>
</feature>
<feature type="compositionally biased region" description="Acidic residues" evidence="16">
    <location>
        <begin position="685"/>
        <end position="694"/>
    </location>
</feature>
<feature type="signal peptide" evidence="17">
    <location>
        <begin position="1"/>
        <end position="30"/>
    </location>
</feature>
<feature type="compositionally biased region" description="Basic and acidic residues" evidence="16">
    <location>
        <begin position="872"/>
        <end position="881"/>
    </location>
</feature>
<organism evidence="20 21">
    <name type="scientific">Staphylococcus arlettae</name>
    <dbReference type="NCBI Taxonomy" id="29378"/>
    <lineage>
        <taxon>Bacteria</taxon>
        <taxon>Bacillati</taxon>
        <taxon>Bacillota</taxon>
        <taxon>Bacilli</taxon>
        <taxon>Bacillales</taxon>
        <taxon>Staphylococcaceae</taxon>
        <taxon>Staphylococcus</taxon>
    </lineage>
</organism>
<evidence type="ECO:0000256" key="6">
    <source>
        <dbReference type="ARBA" id="ARBA00011901"/>
    </source>
</evidence>
<dbReference type="PROSITE" id="PS51780">
    <property type="entry name" value="GW"/>
    <property type="match status" value="3"/>
</dbReference>
<feature type="compositionally biased region" description="Low complexity" evidence="16">
    <location>
        <begin position="264"/>
        <end position="280"/>
    </location>
</feature>
<evidence type="ECO:0000256" key="4">
    <source>
        <dbReference type="ARBA" id="ARBA00007974"/>
    </source>
</evidence>
<evidence type="ECO:0000256" key="11">
    <source>
        <dbReference type="ARBA" id="ARBA00022737"/>
    </source>
</evidence>
<dbReference type="GO" id="GO:0005576">
    <property type="term" value="C:extracellular region"/>
    <property type="evidence" value="ECO:0007669"/>
    <property type="project" value="UniProtKB-SubCell"/>
</dbReference>
<comment type="similarity">
    <text evidence="3">In the N-terminal section; belongs to the N-acetylmuramoyl-L-alanine amidase 2 family.</text>
</comment>
<feature type="chain" id="PRO_5016673799" description="Bifunctional autolysin" evidence="17">
    <location>
        <begin position="31"/>
        <end position="1381"/>
    </location>
</feature>
<keyword evidence="11" id="KW-0677">Repeat</keyword>
<feature type="compositionally biased region" description="Low complexity" evidence="16">
    <location>
        <begin position="200"/>
        <end position="224"/>
    </location>
</feature>
<evidence type="ECO:0000256" key="7">
    <source>
        <dbReference type="ARBA" id="ARBA00012566"/>
    </source>
</evidence>
<evidence type="ECO:0000256" key="14">
    <source>
        <dbReference type="ARBA" id="ARBA00023316"/>
    </source>
</evidence>
<feature type="domain" description="GW" evidence="18">
    <location>
        <begin position="885"/>
        <end position="972"/>
    </location>
</feature>
<dbReference type="EC" id="3.5.1.28" evidence="6"/>
<feature type="compositionally biased region" description="Low complexity" evidence="16">
    <location>
        <begin position="135"/>
        <end position="152"/>
    </location>
</feature>
<keyword evidence="22" id="KW-1185">Reference proteome</keyword>
<feature type="compositionally biased region" description="Polar residues" evidence="16">
    <location>
        <begin position="398"/>
        <end position="418"/>
    </location>
</feature>
<dbReference type="CDD" id="cd06583">
    <property type="entry name" value="PGRP"/>
    <property type="match status" value="1"/>
</dbReference>
<feature type="domain" description="GW" evidence="18">
    <location>
        <begin position="1068"/>
        <end position="1141"/>
    </location>
</feature>
<dbReference type="InterPro" id="IPR036505">
    <property type="entry name" value="Amidase/PGRP_sf"/>
</dbReference>
<feature type="compositionally biased region" description="Basic and acidic residues" evidence="16">
    <location>
        <begin position="324"/>
        <end position="341"/>
    </location>
</feature>
<evidence type="ECO:0000313" key="19">
    <source>
        <dbReference type="EMBL" id="GEQ01425.1"/>
    </source>
</evidence>
<evidence type="ECO:0000256" key="5">
    <source>
        <dbReference type="ARBA" id="ARBA00011697"/>
    </source>
</evidence>
<keyword evidence="9" id="KW-0964">Secreted</keyword>
<name>A0A380CK15_9STAP</name>
<evidence type="ECO:0000256" key="15">
    <source>
        <dbReference type="ARBA" id="ARBA00034414"/>
    </source>
</evidence>
<evidence type="ECO:0000256" key="9">
    <source>
        <dbReference type="ARBA" id="ARBA00022525"/>
    </source>
</evidence>
<evidence type="ECO:0000256" key="12">
    <source>
        <dbReference type="ARBA" id="ARBA00022801"/>
    </source>
</evidence>
<comment type="catalytic activity">
    <reaction evidence="15">
        <text>an N(4)-(oligosaccharide-(1-&gt;3)-[oligosaccharide-(1-&gt;6)]-beta-D-Man-(1-&gt;4)-beta-D-GlcNAc-(1-&gt;4)-alpha-D-GlcNAc)-L-asparaginyl-[protein] + H2O = an oligosaccharide-(1-&gt;3)-[oligosaccharide-(1-&gt;6)]-beta-D-Man-(1-&gt;4)-D-GlcNAc + N(4)-(N-acetyl-beta-D-glucosaminyl)-L-asparaginyl-[protein]</text>
        <dbReference type="Rhea" id="RHEA:73067"/>
        <dbReference type="Rhea" id="RHEA-COMP:12603"/>
        <dbReference type="Rhea" id="RHEA-COMP:18176"/>
        <dbReference type="ChEBI" id="CHEBI:15377"/>
        <dbReference type="ChEBI" id="CHEBI:132248"/>
        <dbReference type="ChEBI" id="CHEBI:192714"/>
        <dbReference type="ChEBI" id="CHEBI:192715"/>
        <dbReference type="EC" id="3.2.1.96"/>
    </reaction>
</comment>
<feature type="compositionally biased region" description="Basic and acidic residues" evidence="16">
    <location>
        <begin position="178"/>
        <end position="189"/>
    </location>
</feature>
<evidence type="ECO:0000256" key="2">
    <source>
        <dbReference type="ARBA" id="ARBA00004613"/>
    </source>
</evidence>
<feature type="compositionally biased region" description="Polar residues" evidence="16">
    <location>
        <begin position="36"/>
        <end position="71"/>
    </location>
</feature>
<dbReference type="GO" id="GO:0009253">
    <property type="term" value="P:peptidoglycan catabolic process"/>
    <property type="evidence" value="ECO:0007669"/>
    <property type="project" value="InterPro"/>
</dbReference>
<keyword evidence="12 20" id="KW-0378">Hydrolase</keyword>
<evidence type="ECO:0000256" key="8">
    <source>
        <dbReference type="ARBA" id="ARBA00016987"/>
    </source>
</evidence>
<dbReference type="GO" id="GO:0004040">
    <property type="term" value="F:amidase activity"/>
    <property type="evidence" value="ECO:0007669"/>
    <property type="project" value="InterPro"/>
</dbReference>
<feature type="region of interest" description="Disordered" evidence="16">
    <location>
        <begin position="28"/>
        <end position="476"/>
    </location>
</feature>
<comment type="subunit">
    <text evidence="5">Oligomer; forms a ring structure at the cell surface which is important for efficient partitioning of daughter cells after cell division.</text>
</comment>
<gene>
    <name evidence="20" type="primary">spsC</name>
    <name evidence="20" type="ORF">NCTC12413_01902</name>
    <name evidence="19" type="ORF">SAR03_24620</name>
</gene>
<feature type="region of interest" description="Disordered" evidence="16">
    <location>
        <begin position="868"/>
        <end position="892"/>
    </location>
</feature>
<dbReference type="Pfam" id="PF01832">
    <property type="entry name" value="Glucosaminidase"/>
    <property type="match status" value="1"/>
</dbReference>
<evidence type="ECO:0000313" key="22">
    <source>
        <dbReference type="Proteomes" id="UP000321598"/>
    </source>
</evidence>
<evidence type="ECO:0000313" key="21">
    <source>
        <dbReference type="Proteomes" id="UP000254956"/>
    </source>
</evidence>
<evidence type="ECO:0000259" key="18">
    <source>
        <dbReference type="PROSITE" id="PS51780"/>
    </source>
</evidence>
<dbReference type="InterPro" id="IPR002502">
    <property type="entry name" value="Amidase_domain"/>
</dbReference>
<evidence type="ECO:0000313" key="20">
    <source>
        <dbReference type="EMBL" id="SUJ21395.1"/>
    </source>
</evidence>
<feature type="compositionally biased region" description="Low complexity" evidence="16">
    <location>
        <begin position="287"/>
        <end position="298"/>
    </location>
</feature>
<dbReference type="Gene3D" id="3.40.80.10">
    <property type="entry name" value="Peptidoglycan recognition protein-like"/>
    <property type="match status" value="1"/>
</dbReference>
<dbReference type="InterPro" id="IPR025987">
    <property type="entry name" value="GW_dom"/>
</dbReference>
<evidence type="ECO:0000256" key="10">
    <source>
        <dbReference type="ARBA" id="ARBA00022729"/>
    </source>
</evidence>
<dbReference type="SUPFAM" id="SSF82057">
    <property type="entry name" value="Prokaryotic SH3-related domain"/>
    <property type="match status" value="2"/>
</dbReference>
<comment type="similarity">
    <text evidence="4">In the C-terminal section; belongs to the glycosyl hydrolase 73 family.</text>
</comment>
<dbReference type="EMBL" id="UGZE01000001">
    <property type="protein sequence ID" value="SUJ21395.1"/>
    <property type="molecule type" value="Genomic_DNA"/>
</dbReference>
<dbReference type="Proteomes" id="UP000321598">
    <property type="component" value="Unassembled WGS sequence"/>
</dbReference>
<dbReference type="RefSeq" id="WP_115291412.1">
    <property type="nucleotide sequence ID" value="NZ_BKAV01000039.1"/>
</dbReference>
<dbReference type="Proteomes" id="UP000254956">
    <property type="component" value="Unassembled WGS sequence"/>
</dbReference>
<dbReference type="OrthoDB" id="9816557at2"/>
<feature type="compositionally biased region" description="Basic and acidic residues" evidence="16">
    <location>
        <begin position="239"/>
        <end position="251"/>
    </location>
</feature>
<evidence type="ECO:0000256" key="3">
    <source>
        <dbReference type="ARBA" id="ARBA00006088"/>
    </source>
</evidence>
<keyword evidence="13" id="KW-0511">Multifunctional enzyme</keyword>
<dbReference type="Gene3D" id="2.30.30.170">
    <property type="match status" value="5"/>
</dbReference>
<dbReference type="InterPro" id="IPR002901">
    <property type="entry name" value="MGlyc_endo_b_GlcNAc-like_dom"/>
</dbReference>
<evidence type="ECO:0000256" key="13">
    <source>
        <dbReference type="ARBA" id="ARBA00023268"/>
    </source>
</evidence>
<dbReference type="SUPFAM" id="SSF55846">
    <property type="entry name" value="N-acetylmuramoyl-L-alanine amidase-like"/>
    <property type="match status" value="1"/>
</dbReference>
<dbReference type="EC" id="3.2.1.96" evidence="7"/>
<feature type="compositionally biased region" description="Polar residues" evidence="16">
    <location>
        <begin position="348"/>
        <end position="390"/>
    </location>
</feature>
<dbReference type="SMART" id="SM00047">
    <property type="entry name" value="LYZ2"/>
    <property type="match status" value="1"/>
</dbReference>
<feature type="compositionally biased region" description="Low complexity" evidence="16">
    <location>
        <begin position="695"/>
        <end position="704"/>
    </location>
</feature>
<feature type="compositionally biased region" description="Polar residues" evidence="16">
    <location>
        <begin position="455"/>
        <end position="466"/>
    </location>
</feature>
<dbReference type="GO" id="GO:0008745">
    <property type="term" value="F:N-acetylmuramoyl-L-alanine amidase activity"/>
    <property type="evidence" value="ECO:0007669"/>
    <property type="project" value="UniProtKB-EC"/>
</dbReference>
<dbReference type="InterPro" id="IPR038200">
    <property type="entry name" value="GW_dom_sf"/>
</dbReference>
<comment type="subcellular location">
    <subcellularLocation>
        <location evidence="2">Secreted</location>
    </subcellularLocation>
</comment>
<accession>A0A380CK15</accession>
<evidence type="ECO:0000256" key="17">
    <source>
        <dbReference type="SAM" id="SignalP"/>
    </source>
</evidence>
<evidence type="ECO:0000256" key="16">
    <source>
        <dbReference type="SAM" id="MobiDB-lite"/>
    </source>
</evidence>
<dbReference type="GO" id="GO:0033925">
    <property type="term" value="F:mannosyl-glycoprotein endo-beta-N-acetylglucosaminidase activity"/>
    <property type="evidence" value="ECO:0007669"/>
    <property type="project" value="UniProtKB-EC"/>
</dbReference>
<feature type="compositionally biased region" description="Low complexity" evidence="16">
    <location>
        <begin position="425"/>
        <end position="435"/>
    </location>
</feature>
<feature type="compositionally biased region" description="Polar residues" evidence="16">
    <location>
        <begin position="100"/>
        <end position="114"/>
    </location>
</feature>
<reference evidence="19 22" key="2">
    <citation type="submission" date="2019-07" db="EMBL/GenBank/DDBJ databases">
        <title>Whole genome shotgun sequence of Staphylococcus arlettae NBRC 109765.</title>
        <authorList>
            <person name="Hosoyama A."/>
            <person name="Uohara A."/>
            <person name="Ohji S."/>
            <person name="Ichikawa N."/>
        </authorList>
    </citation>
    <scope>NUCLEOTIDE SEQUENCE [LARGE SCALE GENOMIC DNA]</scope>
    <source>
        <strain evidence="19 22">NBRC 109765</strain>
    </source>
</reference>
<feature type="compositionally biased region" description="Low complexity" evidence="16">
    <location>
        <begin position="115"/>
        <end position="125"/>
    </location>
</feature>
<dbReference type="GO" id="GO:0071555">
    <property type="term" value="P:cell wall organization"/>
    <property type="evidence" value="ECO:0007669"/>
    <property type="project" value="UniProtKB-KW"/>
</dbReference>
<keyword evidence="10 17" id="KW-0732">Signal</keyword>
<dbReference type="SMART" id="SM00644">
    <property type="entry name" value="Ami_2"/>
    <property type="match status" value="1"/>
</dbReference>
<reference evidence="20 21" key="1">
    <citation type="submission" date="2018-06" db="EMBL/GenBank/DDBJ databases">
        <authorList>
            <consortium name="Pathogen Informatics"/>
            <person name="Doyle S."/>
        </authorList>
    </citation>
    <scope>NUCLEOTIDE SEQUENCE [LARGE SCALE GENOMIC DNA]</scope>
    <source>
        <strain evidence="20 21">NCTC12413</strain>
    </source>
</reference>
<dbReference type="EMBL" id="BKAV01000039">
    <property type="protein sequence ID" value="GEQ01425.1"/>
    <property type="molecule type" value="Genomic_DNA"/>
</dbReference>
<feature type="compositionally biased region" description="Polar residues" evidence="16">
    <location>
        <begin position="299"/>
        <end position="323"/>
    </location>
</feature>
<feature type="domain" description="GW" evidence="18">
    <location>
        <begin position="974"/>
        <end position="1049"/>
    </location>
</feature>